<dbReference type="Pfam" id="PF00069">
    <property type="entry name" value="Pkinase"/>
    <property type="match status" value="1"/>
</dbReference>
<organism evidence="7 8">
    <name type="scientific">Fusarium torreyae</name>
    <dbReference type="NCBI Taxonomy" id="1237075"/>
    <lineage>
        <taxon>Eukaryota</taxon>
        <taxon>Fungi</taxon>
        <taxon>Dikarya</taxon>
        <taxon>Ascomycota</taxon>
        <taxon>Pezizomycotina</taxon>
        <taxon>Sordariomycetes</taxon>
        <taxon>Hypocreomycetidae</taxon>
        <taxon>Hypocreales</taxon>
        <taxon>Nectriaceae</taxon>
        <taxon>Fusarium</taxon>
    </lineage>
</organism>
<dbReference type="Gene3D" id="1.10.510.10">
    <property type="entry name" value="Transferase(Phosphotransferase) domain 1"/>
    <property type="match status" value="1"/>
</dbReference>
<dbReference type="EMBL" id="JAOQAZ010000015">
    <property type="protein sequence ID" value="KAJ4258839.1"/>
    <property type="molecule type" value="Genomic_DNA"/>
</dbReference>
<keyword evidence="3" id="KW-0040">ANK repeat</keyword>
<keyword evidence="1 4" id="KW-0547">Nucleotide-binding</keyword>
<dbReference type="PROSITE" id="PS50011">
    <property type="entry name" value="PROTEIN_KINASE_DOM"/>
    <property type="match status" value="1"/>
</dbReference>
<dbReference type="Gene3D" id="3.10.490.10">
    <property type="entry name" value="Gamma-glutamyl cyclotransferase-like"/>
    <property type="match status" value="1"/>
</dbReference>
<dbReference type="PROSITE" id="PS00107">
    <property type="entry name" value="PROTEIN_KINASE_ATP"/>
    <property type="match status" value="1"/>
</dbReference>
<evidence type="ECO:0000256" key="1">
    <source>
        <dbReference type="ARBA" id="ARBA00022741"/>
    </source>
</evidence>
<feature type="region of interest" description="Disordered" evidence="5">
    <location>
        <begin position="474"/>
        <end position="548"/>
    </location>
</feature>
<dbReference type="AlphaFoldDB" id="A0A9W8VDB2"/>
<dbReference type="SMART" id="SM00248">
    <property type="entry name" value="ANK"/>
    <property type="match status" value="3"/>
</dbReference>
<dbReference type="InterPro" id="IPR011009">
    <property type="entry name" value="Kinase-like_dom_sf"/>
</dbReference>
<dbReference type="InterPro" id="IPR053235">
    <property type="entry name" value="Ser_Thr_kinase"/>
</dbReference>
<dbReference type="PANTHER" id="PTHR24361">
    <property type="entry name" value="MITOGEN-ACTIVATED KINASE KINASE KINASE"/>
    <property type="match status" value="1"/>
</dbReference>
<dbReference type="GO" id="GO:0005737">
    <property type="term" value="C:cytoplasm"/>
    <property type="evidence" value="ECO:0007669"/>
    <property type="project" value="TreeGrafter"/>
</dbReference>
<gene>
    <name evidence="7" type="ORF">NW762_007926</name>
</gene>
<comment type="caution">
    <text evidence="7">The sequence shown here is derived from an EMBL/GenBank/DDBJ whole genome shotgun (WGS) entry which is preliminary data.</text>
</comment>
<dbReference type="PROSITE" id="PS00108">
    <property type="entry name" value="PROTEIN_KINASE_ST"/>
    <property type="match status" value="1"/>
</dbReference>
<dbReference type="CDD" id="cd00180">
    <property type="entry name" value="PKc"/>
    <property type="match status" value="1"/>
</dbReference>
<dbReference type="Pfam" id="PF12796">
    <property type="entry name" value="Ank_2"/>
    <property type="match status" value="1"/>
</dbReference>
<keyword evidence="8" id="KW-1185">Reference proteome</keyword>
<dbReference type="PROSITE" id="PS50297">
    <property type="entry name" value="ANK_REP_REGION"/>
    <property type="match status" value="2"/>
</dbReference>
<feature type="region of interest" description="Disordered" evidence="5">
    <location>
        <begin position="1167"/>
        <end position="1245"/>
    </location>
</feature>
<evidence type="ECO:0000256" key="5">
    <source>
        <dbReference type="SAM" id="MobiDB-lite"/>
    </source>
</evidence>
<evidence type="ECO:0000313" key="7">
    <source>
        <dbReference type="EMBL" id="KAJ4258839.1"/>
    </source>
</evidence>
<feature type="compositionally biased region" description="Acidic residues" evidence="5">
    <location>
        <begin position="1177"/>
        <end position="1198"/>
    </location>
</feature>
<feature type="compositionally biased region" description="Basic and acidic residues" evidence="5">
    <location>
        <begin position="1199"/>
        <end position="1224"/>
    </location>
</feature>
<dbReference type="GO" id="GO:0005524">
    <property type="term" value="F:ATP binding"/>
    <property type="evidence" value="ECO:0007669"/>
    <property type="project" value="UniProtKB-UniRule"/>
</dbReference>
<dbReference type="Gene3D" id="1.25.40.20">
    <property type="entry name" value="Ankyrin repeat-containing domain"/>
    <property type="match status" value="1"/>
</dbReference>
<evidence type="ECO:0000313" key="8">
    <source>
        <dbReference type="Proteomes" id="UP001152049"/>
    </source>
</evidence>
<feature type="binding site" evidence="4">
    <location>
        <position position="212"/>
    </location>
    <ligand>
        <name>ATP</name>
        <dbReference type="ChEBI" id="CHEBI:30616"/>
    </ligand>
</feature>
<feature type="repeat" description="ANK" evidence="3">
    <location>
        <begin position="987"/>
        <end position="1019"/>
    </location>
</feature>
<feature type="compositionally biased region" description="Acidic residues" evidence="5">
    <location>
        <begin position="501"/>
        <end position="512"/>
    </location>
</feature>
<dbReference type="PROSITE" id="PS50088">
    <property type="entry name" value="ANK_REPEAT"/>
    <property type="match status" value="2"/>
</dbReference>
<feature type="compositionally biased region" description="Basic and acidic residues" evidence="5">
    <location>
        <begin position="1167"/>
        <end position="1176"/>
    </location>
</feature>
<feature type="repeat" description="ANK" evidence="3">
    <location>
        <begin position="954"/>
        <end position="986"/>
    </location>
</feature>
<reference evidence="7" key="1">
    <citation type="submission" date="2022-09" db="EMBL/GenBank/DDBJ databases">
        <title>Fusarium specimens isolated from Avocado Roots.</title>
        <authorList>
            <person name="Stajich J."/>
            <person name="Roper C."/>
            <person name="Heimlech-Rivalta G."/>
        </authorList>
    </citation>
    <scope>NUCLEOTIDE SEQUENCE</scope>
    <source>
        <strain evidence="7">CF00136</strain>
    </source>
</reference>
<sequence>MTKSYKKPFFEDASDEDGVTSKSCNLSSMKRFCKNRRKQRCRSNKAKRFISEEELRRCLGKWLKQSENPALDQPVLTPAIFVNISELLVDYGKEEWSHRPRIFSVLWMMGIPETMDTFVAQKISDNYIPFATGNLPDAIEGATNRKKFLKLQDLVRYGNKEDLDQLEKGGRTVRLPAPSKLYLDFLNRLGEGRFAKVMEIRSRQTSIKYACKLIHRGESVLDDKDQLEAFEKELRALKTLSHRHIVKLVGSYIDKDEALGLLMQPVAEMDLHQYLRSKEAFRSNNIRSFFGCLATALAYVHGQNIRHKDIKPNNVLVKNGQVLLADFGTSRVCLDGHLTTNGRTREGTSRYCAPEVIDEADRNSASDIWSLGCVYLEMATTLLGYTRRDMDNFYSTHGTMNVLAICRNIEATPLWIDKLRGSCDLYEAKILDLTEQMLQEKAQKRPTAAQIRGKIMDMGTEVDYICHHCASRDGMKHSKSPTSEETAEEQQSHPESASSDGDSDIADDDDVDTSDRDSITSDHTSVSLDSGIEVSSDEEHPQDTGLSELEELTKSKALFRRMIACQAPGSNNPGFNIALDNGADKDSIFQRFNGLPEDQRPIPTLAYQKIFPEMFDKEIDENEPFAPPDHIMPPPFHSRDCVPLPKATMVPSYILAGSNHLSPKEVKDLKNSPAASKIFVYGRLMFPSVLHTIAKQSLEGAYFPDLRRRLVLTSEDWASADATVQRASELMTPARLHGYTRWQPEEFKCPIIQPSLQDGKVDLEANMPRRLDTINGEPSNVVGFLITGLSREALRYLDLLFATTEQNVKKMKPTTAEDLRDGEPELESVLHRQTVKVELEMNTGAYAKVDAHTYTWKFDSIFPEEQVLLDYNCTVSASKYPWDDNDFVRGRLFQGMLDGNENGLRREEQRIAVLMQMSYALVGDFLCRAIVEDDFSELSRLLKAGWYCNSPCRTYGSPLQAAAALGKQDMAELLIKYGANVNAEGGRSGTPLIAAIKGGRKTVTRVLLRSGADVFAKHPVHVNALYQAVGGRDYALTEMILEHAAWLIEDWAEVCDLAEEIGDEEICSLLAEYDVRAKHRRYLLAAPGKRFAQIANRPSFREVAAVVVRKFFAVRGTPGGWKGKRGVLLLVAALNAGASIEIMPLLRKTIGPLQAVVDALKKSDEMEEMRHQKDLEDGMYSEGDDEPSDEDEDIPDNSDPEKDEGKGRNRGAREVEFQDGDKTVHYSIPKTKRGTRKDSSRKGSK</sequence>
<keyword evidence="2 4" id="KW-0067">ATP-binding</keyword>
<dbReference type="InterPro" id="IPR000719">
    <property type="entry name" value="Prot_kinase_dom"/>
</dbReference>
<accession>A0A9W8VDB2</accession>
<feature type="domain" description="Protein kinase" evidence="6">
    <location>
        <begin position="183"/>
        <end position="465"/>
    </location>
</feature>
<dbReference type="OrthoDB" id="248923at2759"/>
<dbReference type="InterPro" id="IPR002110">
    <property type="entry name" value="Ankyrin_rpt"/>
</dbReference>
<protein>
    <recommendedName>
        <fullName evidence="6">Protein kinase domain-containing protein</fullName>
    </recommendedName>
</protein>
<dbReference type="SUPFAM" id="SSF56112">
    <property type="entry name" value="Protein kinase-like (PK-like)"/>
    <property type="match status" value="1"/>
</dbReference>
<dbReference type="InterPro" id="IPR017441">
    <property type="entry name" value="Protein_kinase_ATP_BS"/>
</dbReference>
<evidence type="ECO:0000256" key="4">
    <source>
        <dbReference type="PROSITE-ProRule" id="PRU10141"/>
    </source>
</evidence>
<proteinExistence type="predicted"/>
<feature type="compositionally biased region" description="Basic and acidic residues" evidence="5">
    <location>
        <begin position="1236"/>
        <end position="1245"/>
    </location>
</feature>
<dbReference type="InterPro" id="IPR008271">
    <property type="entry name" value="Ser/Thr_kinase_AS"/>
</dbReference>
<dbReference type="InterPro" id="IPR036770">
    <property type="entry name" value="Ankyrin_rpt-contain_sf"/>
</dbReference>
<dbReference type="SUPFAM" id="SSF48403">
    <property type="entry name" value="Ankyrin repeat"/>
    <property type="match status" value="1"/>
</dbReference>
<evidence type="ECO:0000256" key="2">
    <source>
        <dbReference type="ARBA" id="ARBA00022840"/>
    </source>
</evidence>
<dbReference type="GO" id="GO:0004674">
    <property type="term" value="F:protein serine/threonine kinase activity"/>
    <property type="evidence" value="ECO:0007669"/>
    <property type="project" value="TreeGrafter"/>
</dbReference>
<name>A0A9W8VDB2_9HYPO</name>
<dbReference type="SMART" id="SM00220">
    <property type="entry name" value="S_TKc"/>
    <property type="match status" value="1"/>
</dbReference>
<dbReference type="Proteomes" id="UP001152049">
    <property type="component" value="Unassembled WGS sequence"/>
</dbReference>
<evidence type="ECO:0000256" key="3">
    <source>
        <dbReference type="PROSITE-ProRule" id="PRU00023"/>
    </source>
</evidence>
<evidence type="ECO:0000259" key="6">
    <source>
        <dbReference type="PROSITE" id="PS50011"/>
    </source>
</evidence>